<comment type="caution">
    <text evidence="2">The sequence shown here is derived from an EMBL/GenBank/DDBJ whole genome shotgun (WGS) entry which is preliminary data.</text>
</comment>
<dbReference type="Proteomes" id="UP001500642">
    <property type="component" value="Unassembled WGS sequence"/>
</dbReference>
<evidence type="ECO:0000313" key="3">
    <source>
        <dbReference type="Proteomes" id="UP001500642"/>
    </source>
</evidence>
<evidence type="ECO:0000256" key="1">
    <source>
        <dbReference type="SAM" id="MobiDB-lite"/>
    </source>
</evidence>
<accession>A0ABP8JPG4</accession>
<proteinExistence type="predicted"/>
<keyword evidence="3" id="KW-1185">Reference proteome</keyword>
<gene>
    <name evidence="2" type="ORF">GCM10023167_23680</name>
</gene>
<organism evidence="2 3">
    <name type="scientific">Brevibacterium pityocampae</name>
    <dbReference type="NCBI Taxonomy" id="506594"/>
    <lineage>
        <taxon>Bacteria</taxon>
        <taxon>Bacillati</taxon>
        <taxon>Actinomycetota</taxon>
        <taxon>Actinomycetes</taxon>
        <taxon>Micrococcales</taxon>
        <taxon>Brevibacteriaceae</taxon>
        <taxon>Brevibacterium</taxon>
    </lineage>
</organism>
<protein>
    <submittedName>
        <fullName evidence="2">Uncharacterized protein</fullName>
    </submittedName>
</protein>
<reference evidence="3" key="1">
    <citation type="journal article" date="2019" name="Int. J. Syst. Evol. Microbiol.">
        <title>The Global Catalogue of Microorganisms (GCM) 10K type strain sequencing project: providing services to taxonomists for standard genome sequencing and annotation.</title>
        <authorList>
            <consortium name="The Broad Institute Genomics Platform"/>
            <consortium name="The Broad Institute Genome Sequencing Center for Infectious Disease"/>
            <person name="Wu L."/>
            <person name="Ma J."/>
        </authorList>
    </citation>
    <scope>NUCLEOTIDE SEQUENCE [LARGE SCALE GENOMIC DNA]</scope>
    <source>
        <strain evidence="3">JCM 17808</strain>
    </source>
</reference>
<sequence>MSCTEHEGIPGTTVRRALEDMQDRMPPDRWTALVAEAHRRTLIRPQTTLCRRDRCDRPHPMR</sequence>
<evidence type="ECO:0000313" key="2">
    <source>
        <dbReference type="EMBL" id="GAA4394041.1"/>
    </source>
</evidence>
<dbReference type="EMBL" id="BAABGL010000018">
    <property type="protein sequence ID" value="GAA4394041.1"/>
    <property type="molecule type" value="Genomic_DNA"/>
</dbReference>
<name>A0ABP8JPG4_9MICO</name>
<feature type="region of interest" description="Disordered" evidence="1">
    <location>
        <begin position="1"/>
        <end position="23"/>
    </location>
</feature>